<evidence type="ECO:0000313" key="3">
    <source>
        <dbReference type="EMBL" id="SEH18153.1"/>
    </source>
</evidence>
<protein>
    <submittedName>
        <fullName evidence="3">3-oxoacyl-[acyl-carrier protein] reductase</fullName>
    </submittedName>
</protein>
<evidence type="ECO:0000313" key="4">
    <source>
        <dbReference type="Proteomes" id="UP000199112"/>
    </source>
</evidence>
<dbReference type="PANTHER" id="PTHR43639:SF1">
    <property type="entry name" value="SHORT-CHAIN DEHYDROGENASE_REDUCTASE FAMILY PROTEIN"/>
    <property type="match status" value="1"/>
</dbReference>
<dbReference type="InterPro" id="IPR002347">
    <property type="entry name" value="SDR_fam"/>
</dbReference>
<evidence type="ECO:0000256" key="2">
    <source>
        <dbReference type="ARBA" id="ARBA00023002"/>
    </source>
</evidence>
<keyword evidence="4" id="KW-1185">Reference proteome</keyword>
<sequence length="246" mass="26157">MPAALITGGSRGIGRGIAEQYARDGYDVAVNYHSSETAAEDVVETIRAETDGDAVAIQADVSDSGAVESLVETTVETFGGLDHVVNNAAISQHKHTPELTVEEFDTLMQINATSVFSVTKAAHEHLLESAVGEGPSVINLSSRLAHAGAPHEPHYAASKAGIIAITKSHAKEFGPDIRVNAIAPGYIVTDMTDRTNTAEDKRERREKLPLQRLGEPEDVGQAAAYLRDARFVTGETLNVNGGQDMV</sequence>
<dbReference type="Pfam" id="PF13561">
    <property type="entry name" value="adh_short_C2"/>
    <property type="match status" value="1"/>
</dbReference>
<dbReference type="RefSeq" id="WP_090508407.1">
    <property type="nucleotide sequence ID" value="NZ_FNWL01000006.1"/>
</dbReference>
<dbReference type="FunFam" id="3.40.50.720:FF:000084">
    <property type="entry name" value="Short-chain dehydrogenase reductase"/>
    <property type="match status" value="1"/>
</dbReference>
<proteinExistence type="inferred from homology"/>
<dbReference type="GO" id="GO:0016491">
    <property type="term" value="F:oxidoreductase activity"/>
    <property type="evidence" value="ECO:0007669"/>
    <property type="project" value="UniProtKB-KW"/>
</dbReference>
<dbReference type="InterPro" id="IPR020904">
    <property type="entry name" value="Sc_DH/Rdtase_CS"/>
</dbReference>
<dbReference type="Gene3D" id="3.40.50.720">
    <property type="entry name" value="NAD(P)-binding Rossmann-like Domain"/>
    <property type="match status" value="1"/>
</dbReference>
<dbReference type="PROSITE" id="PS00061">
    <property type="entry name" value="ADH_SHORT"/>
    <property type="match status" value="1"/>
</dbReference>
<dbReference type="SUPFAM" id="SSF51735">
    <property type="entry name" value="NAD(P)-binding Rossmann-fold domains"/>
    <property type="match status" value="1"/>
</dbReference>
<comment type="similarity">
    <text evidence="1">Belongs to the short-chain dehydrogenases/reductases (SDR) family.</text>
</comment>
<evidence type="ECO:0000256" key="1">
    <source>
        <dbReference type="ARBA" id="ARBA00006484"/>
    </source>
</evidence>
<dbReference type="EMBL" id="FNWL01000006">
    <property type="protein sequence ID" value="SEH18153.1"/>
    <property type="molecule type" value="Genomic_DNA"/>
</dbReference>
<dbReference type="InterPro" id="IPR036291">
    <property type="entry name" value="NAD(P)-bd_dom_sf"/>
</dbReference>
<accession>A0A1H6G743</accession>
<dbReference type="PRINTS" id="PR00081">
    <property type="entry name" value="GDHRDH"/>
</dbReference>
<keyword evidence="2" id="KW-0560">Oxidoreductase</keyword>
<dbReference type="PRINTS" id="PR00080">
    <property type="entry name" value="SDRFAMILY"/>
</dbReference>
<dbReference type="OrthoDB" id="281764at2157"/>
<dbReference type="PANTHER" id="PTHR43639">
    <property type="entry name" value="OXIDOREDUCTASE, SHORT-CHAIN DEHYDROGENASE/REDUCTASE FAMILY (AFU_ORTHOLOGUE AFUA_5G02870)"/>
    <property type="match status" value="1"/>
</dbReference>
<organism evidence="3 4">
    <name type="scientific">Natronorubrum sediminis</name>
    <dbReference type="NCBI Taxonomy" id="640943"/>
    <lineage>
        <taxon>Archaea</taxon>
        <taxon>Methanobacteriati</taxon>
        <taxon>Methanobacteriota</taxon>
        <taxon>Stenosarchaea group</taxon>
        <taxon>Halobacteria</taxon>
        <taxon>Halobacteriales</taxon>
        <taxon>Natrialbaceae</taxon>
        <taxon>Natronorubrum</taxon>
    </lineage>
</organism>
<name>A0A1H6G743_9EURY</name>
<dbReference type="Proteomes" id="UP000199112">
    <property type="component" value="Unassembled WGS sequence"/>
</dbReference>
<reference evidence="4" key="1">
    <citation type="submission" date="2016-10" db="EMBL/GenBank/DDBJ databases">
        <authorList>
            <person name="Varghese N."/>
            <person name="Submissions S."/>
        </authorList>
    </citation>
    <scope>NUCLEOTIDE SEQUENCE [LARGE SCALE GENOMIC DNA]</scope>
    <source>
        <strain evidence="4">CGMCC 1.8981</strain>
    </source>
</reference>
<gene>
    <name evidence="3" type="ORF">SAMN04487967_3691</name>
</gene>
<dbReference type="AlphaFoldDB" id="A0A1H6G743"/>